<evidence type="ECO:0000259" key="6">
    <source>
        <dbReference type="PROSITE" id="PS51194"/>
    </source>
</evidence>
<protein>
    <submittedName>
        <fullName evidence="7">DEAD/DEAH box helicase</fullName>
    </submittedName>
</protein>
<dbReference type="GO" id="GO:0003676">
    <property type="term" value="F:nucleic acid binding"/>
    <property type="evidence" value="ECO:0007669"/>
    <property type="project" value="InterPro"/>
</dbReference>
<evidence type="ECO:0000256" key="2">
    <source>
        <dbReference type="ARBA" id="ARBA00022801"/>
    </source>
</evidence>
<feature type="domain" description="Helicase ATP-binding" evidence="5">
    <location>
        <begin position="147"/>
        <end position="315"/>
    </location>
</feature>
<dbReference type="Gene3D" id="3.40.50.300">
    <property type="entry name" value="P-loop containing nucleotide triphosphate hydrolases"/>
    <property type="match status" value="2"/>
</dbReference>
<dbReference type="InterPro" id="IPR027417">
    <property type="entry name" value="P-loop_NTPase"/>
</dbReference>
<sequence>MTVIEDLEKSILEDDYFKELSLKVEKFAAYKFFQNTNAITPLTEKEFLDLMKYADLLSHSENPLIRNTSYRIVSLLADQDEYKDIYNVFSIAILSKLGNFPALTLLKQEDKVIRLPLDRELEKNDKEVIQQIPNSDKIFTTAQYEVFESLKSNNHFSFSGPTSLGKSFIIKHFISYLIDKDDSCGNIAILVPTRALITQVTQEVKHEYLRHQDYTIVNYPTLSPIIRKTKKKFIFVFTPERLLAYFSENENPKIDYLFIDEAHKILSSNDTRSPLYYHSIIQAQRKSVRLFFASPNVPNPEVFLELFQLSTDEKLNIKESPVSQNLYYADLIEKKAFLIYDKEEIEIDIVDLNINEFIKALGQNQKSIVYCNTPNDTIFYAREFAASLPDIPEDPEIKKLITLIKEQLHKDYYLINCLKKGVAFHFGRLPQNIRERVEKLFAERSINYVFCTSTLLEGVNLPAKNIFILSNAISTKKFTDIDFWNLAGRAGRLTKELSGNIICVRAENKKNRWDQISDRSLLKNKQISKKVAPIDKTKRSIFQNMEYIIKDEDKFTKKTPTSNEVETWRHYANIALIHEKTNVASTLRENFILSNAEEHRKLLAKASNEITVPKEVLIKSSAINPRYQNNIYNEYNLEPLPQNINRDTIHHFLQKFYNYYQWSKIESLGISPMIPKEDKILNKYALLMEKWMNSAPLSQIIWESINWYSDGPKQIWNNRTRTYEVFGTYQLEHINIIVNDVINLIENVFRFKMERYFQNYYDLLKAKLGSQNAGTNWAEFLEYGTTNKRIIDLQNFGFPRHLAKHIIEKYSSILVFENNQLISIDLNKLKDESGKSTEVLDQELTEYI</sequence>
<dbReference type="Pfam" id="PF00270">
    <property type="entry name" value="DEAD"/>
    <property type="match status" value="1"/>
</dbReference>
<comment type="caution">
    <text evidence="7">The sequence shown here is derived from an EMBL/GenBank/DDBJ whole genome shotgun (WGS) entry which is preliminary data.</text>
</comment>
<dbReference type="Proteomes" id="UP000775877">
    <property type="component" value="Unassembled WGS sequence"/>
</dbReference>
<dbReference type="GO" id="GO:0016787">
    <property type="term" value="F:hydrolase activity"/>
    <property type="evidence" value="ECO:0007669"/>
    <property type="project" value="UniProtKB-KW"/>
</dbReference>
<accession>A0A955L1N5</accession>
<reference evidence="7" key="2">
    <citation type="journal article" date="2021" name="Microbiome">
        <title>Successional dynamics and alternative stable states in a saline activated sludge microbial community over 9 years.</title>
        <authorList>
            <person name="Wang Y."/>
            <person name="Ye J."/>
            <person name="Ju F."/>
            <person name="Liu L."/>
            <person name="Boyd J.A."/>
            <person name="Deng Y."/>
            <person name="Parks D.H."/>
            <person name="Jiang X."/>
            <person name="Yin X."/>
            <person name="Woodcroft B.J."/>
            <person name="Tyson G.W."/>
            <person name="Hugenholtz P."/>
            <person name="Polz M.F."/>
            <person name="Zhang T."/>
        </authorList>
    </citation>
    <scope>NUCLEOTIDE SEQUENCE</scope>
    <source>
        <strain evidence="7">HKST-UBA13</strain>
    </source>
</reference>
<keyword evidence="2" id="KW-0378">Hydrolase</keyword>
<evidence type="ECO:0000256" key="4">
    <source>
        <dbReference type="ARBA" id="ARBA00022840"/>
    </source>
</evidence>
<evidence type="ECO:0000259" key="5">
    <source>
        <dbReference type="PROSITE" id="PS51192"/>
    </source>
</evidence>
<evidence type="ECO:0000313" key="8">
    <source>
        <dbReference type="Proteomes" id="UP000775877"/>
    </source>
</evidence>
<evidence type="ECO:0000256" key="1">
    <source>
        <dbReference type="ARBA" id="ARBA00022741"/>
    </source>
</evidence>
<keyword evidence="3 7" id="KW-0347">Helicase</keyword>
<dbReference type="SUPFAM" id="SSF52540">
    <property type="entry name" value="P-loop containing nucleoside triphosphate hydrolases"/>
    <property type="match status" value="1"/>
</dbReference>
<organism evidence="7 8">
    <name type="scientific">Candidatus Dojkabacteria bacterium</name>
    <dbReference type="NCBI Taxonomy" id="2099670"/>
    <lineage>
        <taxon>Bacteria</taxon>
        <taxon>Candidatus Dojkabacteria</taxon>
    </lineage>
</organism>
<reference evidence="7" key="1">
    <citation type="submission" date="2020-04" db="EMBL/GenBank/DDBJ databases">
        <authorList>
            <person name="Zhang T."/>
        </authorList>
    </citation>
    <scope>NUCLEOTIDE SEQUENCE</scope>
    <source>
        <strain evidence="7">HKST-UBA13</strain>
    </source>
</reference>
<dbReference type="GO" id="GO:0005524">
    <property type="term" value="F:ATP binding"/>
    <property type="evidence" value="ECO:0007669"/>
    <property type="project" value="UniProtKB-KW"/>
</dbReference>
<dbReference type="InterPro" id="IPR050474">
    <property type="entry name" value="Hel308_SKI2-like"/>
</dbReference>
<gene>
    <name evidence="7" type="ORF">KC678_02270</name>
</gene>
<proteinExistence type="predicted"/>
<dbReference type="InterPro" id="IPR001650">
    <property type="entry name" value="Helicase_C-like"/>
</dbReference>
<dbReference type="GO" id="GO:0004386">
    <property type="term" value="F:helicase activity"/>
    <property type="evidence" value="ECO:0007669"/>
    <property type="project" value="UniProtKB-KW"/>
</dbReference>
<dbReference type="InterPro" id="IPR011545">
    <property type="entry name" value="DEAD/DEAH_box_helicase_dom"/>
</dbReference>
<dbReference type="InterPro" id="IPR014001">
    <property type="entry name" value="Helicase_ATP-bd"/>
</dbReference>
<dbReference type="AlphaFoldDB" id="A0A955L1N5"/>
<keyword evidence="1" id="KW-0547">Nucleotide-binding</keyword>
<dbReference type="SMART" id="SM00490">
    <property type="entry name" value="HELICc"/>
    <property type="match status" value="1"/>
</dbReference>
<dbReference type="PROSITE" id="PS51194">
    <property type="entry name" value="HELICASE_CTER"/>
    <property type="match status" value="1"/>
</dbReference>
<feature type="domain" description="Helicase C-terminal" evidence="6">
    <location>
        <begin position="353"/>
        <end position="553"/>
    </location>
</feature>
<evidence type="ECO:0000256" key="3">
    <source>
        <dbReference type="ARBA" id="ARBA00022806"/>
    </source>
</evidence>
<dbReference type="PROSITE" id="PS51192">
    <property type="entry name" value="HELICASE_ATP_BIND_1"/>
    <property type="match status" value="1"/>
</dbReference>
<dbReference type="PANTHER" id="PTHR47961">
    <property type="entry name" value="DNA POLYMERASE THETA, PUTATIVE (AFU_ORTHOLOGUE AFUA_1G05260)-RELATED"/>
    <property type="match status" value="1"/>
</dbReference>
<keyword evidence="4" id="KW-0067">ATP-binding</keyword>
<dbReference type="SMART" id="SM00487">
    <property type="entry name" value="DEXDc"/>
    <property type="match status" value="1"/>
</dbReference>
<evidence type="ECO:0000313" key="7">
    <source>
        <dbReference type="EMBL" id="MCA9381065.1"/>
    </source>
</evidence>
<dbReference type="EMBL" id="JAGQLJ010000045">
    <property type="protein sequence ID" value="MCA9381065.1"/>
    <property type="molecule type" value="Genomic_DNA"/>
</dbReference>
<name>A0A955L1N5_9BACT</name>
<dbReference type="Pfam" id="PF00271">
    <property type="entry name" value="Helicase_C"/>
    <property type="match status" value="1"/>
</dbReference>
<dbReference type="PANTHER" id="PTHR47961:SF8">
    <property type="entry name" value="DEXH-BOX ATP-DEPENDENT RNA HELICASE DEXH15 CHLOROPLASTIC"/>
    <property type="match status" value="1"/>
</dbReference>